<gene>
    <name evidence="3" type="ORF">LUZ62_089424</name>
</gene>
<evidence type="ECO:0000256" key="1">
    <source>
        <dbReference type="SAM" id="MobiDB-lite"/>
    </source>
</evidence>
<name>A0AAV8CJM4_9POAL</name>
<feature type="compositionally biased region" description="Low complexity" evidence="1">
    <location>
        <begin position="183"/>
        <end position="193"/>
    </location>
</feature>
<feature type="transmembrane region" description="Helical" evidence="2">
    <location>
        <begin position="96"/>
        <end position="115"/>
    </location>
</feature>
<proteinExistence type="predicted"/>
<evidence type="ECO:0000256" key="2">
    <source>
        <dbReference type="SAM" id="Phobius"/>
    </source>
</evidence>
<dbReference type="AlphaFoldDB" id="A0AAV8CJM4"/>
<evidence type="ECO:0000313" key="4">
    <source>
        <dbReference type="Proteomes" id="UP001140206"/>
    </source>
</evidence>
<accession>A0AAV8CJM4</accession>
<keyword evidence="2" id="KW-1133">Transmembrane helix</keyword>
<keyword evidence="2" id="KW-0472">Membrane</keyword>
<feature type="region of interest" description="Disordered" evidence="1">
    <location>
        <begin position="177"/>
        <end position="211"/>
    </location>
</feature>
<keyword evidence="4" id="KW-1185">Reference proteome</keyword>
<comment type="caution">
    <text evidence="3">The sequence shown here is derived from an EMBL/GenBank/DDBJ whole genome shotgun (WGS) entry which is preliminary data.</text>
</comment>
<evidence type="ECO:0000313" key="3">
    <source>
        <dbReference type="EMBL" id="KAJ4755019.1"/>
    </source>
</evidence>
<dbReference type="EMBL" id="JAMFTS010000005">
    <property type="protein sequence ID" value="KAJ4755019.1"/>
    <property type="molecule type" value="Genomic_DNA"/>
</dbReference>
<feature type="region of interest" description="Disordered" evidence="1">
    <location>
        <begin position="34"/>
        <end position="58"/>
    </location>
</feature>
<dbReference type="Proteomes" id="UP001140206">
    <property type="component" value="Chromosome 5"/>
</dbReference>
<feature type="compositionally biased region" description="Gly residues" evidence="1">
    <location>
        <begin position="42"/>
        <end position="51"/>
    </location>
</feature>
<dbReference type="PANTHER" id="PTHR36339:SF2">
    <property type="entry name" value="F23A5.5"/>
    <property type="match status" value="1"/>
</dbReference>
<reference evidence="3" key="1">
    <citation type="submission" date="2022-08" db="EMBL/GenBank/DDBJ databases">
        <authorList>
            <person name="Marques A."/>
        </authorList>
    </citation>
    <scope>NUCLEOTIDE SEQUENCE</scope>
    <source>
        <strain evidence="3">RhyPub2mFocal</strain>
        <tissue evidence="3">Leaves</tissue>
    </source>
</reference>
<organism evidence="3 4">
    <name type="scientific">Rhynchospora pubera</name>
    <dbReference type="NCBI Taxonomy" id="906938"/>
    <lineage>
        <taxon>Eukaryota</taxon>
        <taxon>Viridiplantae</taxon>
        <taxon>Streptophyta</taxon>
        <taxon>Embryophyta</taxon>
        <taxon>Tracheophyta</taxon>
        <taxon>Spermatophyta</taxon>
        <taxon>Magnoliopsida</taxon>
        <taxon>Liliopsida</taxon>
        <taxon>Poales</taxon>
        <taxon>Cyperaceae</taxon>
        <taxon>Cyperoideae</taxon>
        <taxon>Rhynchosporeae</taxon>
        <taxon>Rhynchospora</taxon>
    </lineage>
</organism>
<dbReference type="PANTHER" id="PTHR36339">
    <property type="entry name" value="F23A5.5"/>
    <property type="match status" value="1"/>
</dbReference>
<sequence>MLLSRPRTSTTLSRLLLLHRPRHFVYSSPRRILSSSSRSDVGNGGAGGGEGSDSTELTEAEARKDAYNQLQNLDFMKAAKILFTAPPKHKKFGFDFHLVQFFFACLPSLAVFLLAQYARREMKKFDEELEVKNKNKAEDEQKAKLAELESLEKDSDKKLSKVMERLDAIEEAVKEIVHEKSKSANSSSPSKPAEQNAGPKKNSKSETGTKK</sequence>
<protein>
    <submittedName>
        <fullName evidence="3">Stress response NST1-like protein</fullName>
    </submittedName>
</protein>
<keyword evidence="2" id="KW-0812">Transmembrane</keyword>